<dbReference type="EMBL" id="JBHUIK010000003">
    <property type="protein sequence ID" value="MFD2214883.1"/>
    <property type="molecule type" value="Genomic_DNA"/>
</dbReference>
<organism evidence="3 4">
    <name type="scientific">Metabacillus endolithicus</name>
    <dbReference type="NCBI Taxonomy" id="1535204"/>
    <lineage>
        <taxon>Bacteria</taxon>
        <taxon>Bacillati</taxon>
        <taxon>Bacillota</taxon>
        <taxon>Bacilli</taxon>
        <taxon>Bacillales</taxon>
        <taxon>Bacillaceae</taxon>
        <taxon>Metabacillus</taxon>
    </lineage>
</organism>
<evidence type="ECO:0000313" key="3">
    <source>
        <dbReference type="EMBL" id="MFD2214883.1"/>
    </source>
</evidence>
<accession>A0ABW5C1X6</accession>
<dbReference type="Gene3D" id="1.20.58.780">
    <property type="match status" value="1"/>
</dbReference>
<evidence type="ECO:0000259" key="2">
    <source>
        <dbReference type="Pfam" id="PF18058"/>
    </source>
</evidence>
<evidence type="ECO:0000313" key="4">
    <source>
        <dbReference type="Proteomes" id="UP001597318"/>
    </source>
</evidence>
<dbReference type="Pfam" id="PF18058">
    <property type="entry name" value="SbsC_C"/>
    <property type="match status" value="1"/>
</dbReference>
<dbReference type="InterPro" id="IPR041378">
    <property type="entry name" value="S-layer_SbsC_C"/>
</dbReference>
<feature type="chain" id="PRO_5045340122" description="SbsC C-terminal domain-containing protein" evidence="1">
    <location>
        <begin position="26"/>
        <end position="289"/>
    </location>
</feature>
<keyword evidence="1" id="KW-0732">Signal</keyword>
<sequence>MKNFFSKFVILVIALTIGVTTQASAATSVAYKDADKSGKVLTELRLSFEDSIDAGNLELIDLSYDDYSAAIKKTERAIGKVSGKTNRRALLEKYVTPAKIARERVIYEVSQLRLLHIILGLQSSNQFAEAEAAFQNLERLKKRAVEIKEAGGYEQLPEEVALTLDYYEETVVEIFESYKNGDQLKLLINLLSTYGYLNSSSPNEYFILGADPEVENGFWLGYQSPTYGDDVFMATLKSFDGTKATFEYDLSWDDSDEIRTGEIFFENGVITLHYLDFEGNDVAVEFTLY</sequence>
<dbReference type="Proteomes" id="UP001597318">
    <property type="component" value="Unassembled WGS sequence"/>
</dbReference>
<keyword evidence="4" id="KW-1185">Reference proteome</keyword>
<feature type="domain" description="SbsC C-terminal" evidence="2">
    <location>
        <begin position="27"/>
        <end position="99"/>
    </location>
</feature>
<dbReference type="RefSeq" id="WP_247346399.1">
    <property type="nucleotide sequence ID" value="NZ_CP095550.1"/>
</dbReference>
<comment type="caution">
    <text evidence="3">The sequence shown here is derived from an EMBL/GenBank/DDBJ whole genome shotgun (WGS) entry which is preliminary data.</text>
</comment>
<reference evidence="4" key="1">
    <citation type="journal article" date="2019" name="Int. J. Syst. Evol. Microbiol.">
        <title>The Global Catalogue of Microorganisms (GCM) 10K type strain sequencing project: providing services to taxonomists for standard genome sequencing and annotation.</title>
        <authorList>
            <consortium name="The Broad Institute Genomics Platform"/>
            <consortium name="The Broad Institute Genome Sequencing Center for Infectious Disease"/>
            <person name="Wu L."/>
            <person name="Ma J."/>
        </authorList>
    </citation>
    <scope>NUCLEOTIDE SEQUENCE [LARGE SCALE GENOMIC DNA]</scope>
    <source>
        <strain evidence="4">CGMCC 1.15474</strain>
    </source>
</reference>
<name>A0ABW5C1X6_9BACI</name>
<gene>
    <name evidence="3" type="ORF">ACFSKK_14430</name>
</gene>
<protein>
    <recommendedName>
        <fullName evidence="2">SbsC C-terminal domain-containing protein</fullName>
    </recommendedName>
</protein>
<proteinExistence type="predicted"/>
<feature type="signal peptide" evidence="1">
    <location>
        <begin position="1"/>
        <end position="25"/>
    </location>
</feature>
<evidence type="ECO:0000256" key="1">
    <source>
        <dbReference type="SAM" id="SignalP"/>
    </source>
</evidence>